<evidence type="ECO:0000256" key="2">
    <source>
        <dbReference type="SAM" id="Phobius"/>
    </source>
</evidence>
<feature type="transmembrane region" description="Helical" evidence="2">
    <location>
        <begin position="67"/>
        <end position="89"/>
    </location>
</feature>
<dbReference type="PANTHER" id="PTHR34703">
    <property type="entry name" value="ANTIPORTER SUBUNIT MNHG2-RELATED"/>
    <property type="match status" value="1"/>
</dbReference>
<name>A0A5Q2MLT6_9ACTN</name>
<proteinExistence type="inferred from homology"/>
<feature type="transmembrane region" description="Helical" evidence="2">
    <location>
        <begin position="42"/>
        <end position="61"/>
    </location>
</feature>
<dbReference type="PANTHER" id="PTHR34703:SF1">
    <property type="entry name" value="ANTIPORTER SUBUNIT MNHG2-RELATED"/>
    <property type="match status" value="1"/>
</dbReference>
<feature type="transmembrane region" description="Helical" evidence="2">
    <location>
        <begin position="6"/>
        <end position="30"/>
    </location>
</feature>
<dbReference type="NCBIfam" id="TIGR01300">
    <property type="entry name" value="CPA3_mnhG_phaG"/>
    <property type="match status" value="1"/>
</dbReference>
<dbReference type="NCBIfam" id="NF009314">
    <property type="entry name" value="PRK12674.1-2"/>
    <property type="match status" value="1"/>
</dbReference>
<keyword evidence="2" id="KW-0472">Membrane</keyword>
<dbReference type="Pfam" id="PF03334">
    <property type="entry name" value="PhaG_MnhG_YufB"/>
    <property type="match status" value="1"/>
</dbReference>
<reference evidence="3 4" key="1">
    <citation type="submission" date="2019-11" db="EMBL/GenBank/DDBJ databases">
        <authorList>
            <person name="Li J."/>
        </authorList>
    </citation>
    <scope>NUCLEOTIDE SEQUENCE [LARGE SCALE GENOMIC DNA]</scope>
    <source>
        <strain evidence="3 4">MF47</strain>
    </source>
</reference>
<keyword evidence="4" id="KW-1185">Reference proteome</keyword>
<dbReference type="KEGG" id="aef:GEV26_15465"/>
<dbReference type="EMBL" id="CP045737">
    <property type="protein sequence ID" value="QGG42663.1"/>
    <property type="molecule type" value="Genomic_DNA"/>
</dbReference>
<keyword evidence="2" id="KW-1133">Transmembrane helix</keyword>
<keyword evidence="2" id="KW-0812">Transmembrane</keyword>
<comment type="similarity">
    <text evidence="1">Belongs to the CPA3 antiporters (TC 2.A.63) subunit G family.</text>
</comment>
<dbReference type="GO" id="GO:0015385">
    <property type="term" value="F:sodium:proton antiporter activity"/>
    <property type="evidence" value="ECO:0007669"/>
    <property type="project" value="TreeGrafter"/>
</dbReference>
<dbReference type="AlphaFoldDB" id="A0A5Q2MLT6"/>
<organism evidence="3 4">
    <name type="scientific">Aeromicrobium yanjiei</name>
    <dbReference type="NCBI Taxonomy" id="2662028"/>
    <lineage>
        <taxon>Bacteria</taxon>
        <taxon>Bacillati</taxon>
        <taxon>Actinomycetota</taxon>
        <taxon>Actinomycetes</taxon>
        <taxon>Propionibacteriales</taxon>
        <taxon>Nocardioidaceae</taxon>
        <taxon>Aeromicrobium</taxon>
    </lineage>
</organism>
<evidence type="ECO:0000256" key="1">
    <source>
        <dbReference type="ARBA" id="ARBA00008404"/>
    </source>
</evidence>
<sequence length="121" mass="12788">MSWTDVADAAAAVCFLLGALLGLIAAVGVLKLPDLLSRMHAATKPQVLGLLLMLLGLGLRLRDPGTIGLLVLIGLFQMLTTPVANHMVARASYRAGQLRVDDLVVNDLANDDYEGPSRGEP</sequence>
<gene>
    <name evidence="3" type="ORF">GEV26_15465</name>
</gene>
<evidence type="ECO:0000313" key="4">
    <source>
        <dbReference type="Proteomes" id="UP000392064"/>
    </source>
</evidence>
<dbReference type="RefSeq" id="WP_153654469.1">
    <property type="nucleotide sequence ID" value="NZ_CP045737.1"/>
</dbReference>
<evidence type="ECO:0000313" key="3">
    <source>
        <dbReference type="EMBL" id="QGG42663.1"/>
    </source>
</evidence>
<dbReference type="InterPro" id="IPR005133">
    <property type="entry name" value="PhaG_MnhG_YufB"/>
</dbReference>
<protein>
    <submittedName>
        <fullName evidence="3">Na+/H+ antiporter subunit G</fullName>
    </submittedName>
</protein>
<accession>A0A5Q2MLT6</accession>
<dbReference type="Proteomes" id="UP000392064">
    <property type="component" value="Chromosome"/>
</dbReference>